<dbReference type="EMBL" id="JAMQKB010000009">
    <property type="protein sequence ID" value="MDC3424953.1"/>
    <property type="molecule type" value="Genomic_DNA"/>
</dbReference>
<organism evidence="1 2">
    <name type="scientific">Terrihalobacillus insolitus</name>
    <dbReference type="NCBI Taxonomy" id="2950438"/>
    <lineage>
        <taxon>Bacteria</taxon>
        <taxon>Bacillati</taxon>
        <taxon>Bacillota</taxon>
        <taxon>Bacilli</taxon>
        <taxon>Bacillales</taxon>
        <taxon>Bacillaceae</taxon>
        <taxon>Terrihalobacillus</taxon>
    </lineage>
</organism>
<accession>A0A9X3WUQ3</accession>
<name>A0A9X3WUQ3_9BACI</name>
<evidence type="ECO:0000313" key="2">
    <source>
        <dbReference type="Proteomes" id="UP001145050"/>
    </source>
</evidence>
<dbReference type="InterPro" id="IPR020277">
    <property type="entry name" value="DUF2624"/>
</dbReference>
<gene>
    <name evidence="1" type="ORF">NC797_10565</name>
</gene>
<keyword evidence="2" id="KW-1185">Reference proteome</keyword>
<dbReference type="Pfam" id="PF11116">
    <property type="entry name" value="DUF2624"/>
    <property type="match status" value="1"/>
</dbReference>
<comment type="caution">
    <text evidence="1">The sequence shown here is derived from an EMBL/GenBank/DDBJ whole genome shotgun (WGS) entry which is preliminary data.</text>
</comment>
<proteinExistence type="predicted"/>
<reference evidence="1" key="1">
    <citation type="submission" date="2022-06" db="EMBL/GenBank/DDBJ databases">
        <title>Aquibacillus sp. a new bacterium isolated from soil saline samples.</title>
        <authorList>
            <person name="Galisteo C."/>
            <person name="De La Haba R."/>
            <person name="Sanchez-Porro C."/>
            <person name="Ventosa A."/>
        </authorList>
    </citation>
    <scope>NUCLEOTIDE SEQUENCE</scope>
    <source>
        <strain evidence="1">3ASR75-11</strain>
    </source>
</reference>
<sequence>MSMLQQIVKKKLKQVSSTELLSYSKEYNIALTKKQAKEISAYLKQTKLDPFNENDRMKMFKKLAKITDIQTAQKAQKIFHKLIKEYGVESWFD</sequence>
<dbReference type="Proteomes" id="UP001145050">
    <property type="component" value="Unassembled WGS sequence"/>
</dbReference>
<dbReference type="AlphaFoldDB" id="A0A9X3WUQ3"/>
<protein>
    <submittedName>
        <fullName evidence="1">DUF2624 domain-containing protein</fullName>
    </submittedName>
</protein>
<evidence type="ECO:0000313" key="1">
    <source>
        <dbReference type="EMBL" id="MDC3424953.1"/>
    </source>
</evidence>
<dbReference type="RefSeq" id="WP_272436759.1">
    <property type="nucleotide sequence ID" value="NZ_JAMQKB010000009.1"/>
</dbReference>